<sequence>MEYWMECLIAAAGLGLVMLVYFGLMRAARDIGRDLANHLSPWDPDWSERQRPGDE</sequence>
<evidence type="ECO:0000313" key="1">
    <source>
        <dbReference type="EMBL" id="MBL3578414.1"/>
    </source>
</evidence>
<protein>
    <submittedName>
        <fullName evidence="1">Uncharacterized protein</fullName>
    </submittedName>
</protein>
<dbReference type="Proteomes" id="UP000635853">
    <property type="component" value="Unassembled WGS sequence"/>
</dbReference>
<reference evidence="2" key="1">
    <citation type="submission" date="2021-01" db="EMBL/GenBank/DDBJ databases">
        <title>Draft genomes of Rhodovulum sulfidophilum.</title>
        <authorList>
            <person name="Guzman M.S."/>
        </authorList>
    </citation>
    <scope>NUCLEOTIDE SEQUENCE [LARGE SCALE GENOMIC DNA]</scope>
    <source>
        <strain evidence="2">AB19</strain>
    </source>
</reference>
<evidence type="ECO:0000313" key="2">
    <source>
        <dbReference type="Proteomes" id="UP000635853"/>
    </source>
</evidence>
<proteinExistence type="predicted"/>
<dbReference type="RefSeq" id="WP_178390667.1">
    <property type="nucleotide sequence ID" value="NZ_JAESIL010000033.1"/>
</dbReference>
<dbReference type="EMBL" id="JAESIL010000033">
    <property type="protein sequence ID" value="MBL3578414.1"/>
    <property type="molecule type" value="Genomic_DNA"/>
</dbReference>
<name>A0ABS1RGZ9_9RHOB</name>
<accession>A0ABS1RGZ9</accession>
<gene>
    <name evidence="1" type="ORF">JMJ92_09635</name>
</gene>
<keyword evidence="2" id="KW-1185">Reference proteome</keyword>
<comment type="caution">
    <text evidence="1">The sequence shown here is derived from an EMBL/GenBank/DDBJ whole genome shotgun (WGS) entry which is preliminary data.</text>
</comment>
<organism evidence="1 2">
    <name type="scientific">Rhodovulum visakhapatnamense</name>
    <dbReference type="NCBI Taxonomy" id="364297"/>
    <lineage>
        <taxon>Bacteria</taxon>
        <taxon>Pseudomonadati</taxon>
        <taxon>Pseudomonadota</taxon>
        <taxon>Alphaproteobacteria</taxon>
        <taxon>Rhodobacterales</taxon>
        <taxon>Paracoccaceae</taxon>
        <taxon>Rhodovulum</taxon>
    </lineage>
</organism>